<dbReference type="PANTHER" id="PTHR10030">
    <property type="entry name" value="ALPHA-L-FUCOSIDASE"/>
    <property type="match status" value="1"/>
</dbReference>
<proteinExistence type="inferred from homology"/>
<organism evidence="7">
    <name type="scientific">marine sediment metagenome</name>
    <dbReference type="NCBI Taxonomy" id="412755"/>
    <lineage>
        <taxon>unclassified sequences</taxon>
        <taxon>metagenomes</taxon>
        <taxon>ecological metagenomes</taxon>
    </lineage>
</organism>
<dbReference type="EMBL" id="BARU01006003">
    <property type="protein sequence ID" value="GAH44097.1"/>
    <property type="molecule type" value="Genomic_DNA"/>
</dbReference>
<comment type="caution">
    <text evidence="7">The sequence shown here is derived from an EMBL/GenBank/DDBJ whole genome shotgun (WGS) entry which is preliminary data.</text>
</comment>
<dbReference type="GO" id="GO:0016139">
    <property type="term" value="P:glycoside catabolic process"/>
    <property type="evidence" value="ECO:0007669"/>
    <property type="project" value="TreeGrafter"/>
</dbReference>
<dbReference type="InterPro" id="IPR057739">
    <property type="entry name" value="Glyco_hydro_29_N"/>
</dbReference>
<dbReference type="GO" id="GO:0004560">
    <property type="term" value="F:alpha-L-fucosidase activity"/>
    <property type="evidence" value="ECO:0007669"/>
    <property type="project" value="InterPro"/>
</dbReference>
<evidence type="ECO:0000256" key="1">
    <source>
        <dbReference type="ARBA" id="ARBA00007951"/>
    </source>
</evidence>
<dbReference type="InterPro" id="IPR017853">
    <property type="entry name" value="GH"/>
</dbReference>
<dbReference type="GO" id="GO:0006004">
    <property type="term" value="P:fucose metabolic process"/>
    <property type="evidence" value="ECO:0007669"/>
    <property type="project" value="TreeGrafter"/>
</dbReference>
<dbReference type="Gene3D" id="3.20.20.80">
    <property type="entry name" value="Glycosidases"/>
    <property type="match status" value="1"/>
</dbReference>
<dbReference type="PANTHER" id="PTHR10030:SF37">
    <property type="entry name" value="ALPHA-L-FUCOSIDASE-RELATED"/>
    <property type="match status" value="1"/>
</dbReference>
<keyword evidence="3" id="KW-0732">Signal</keyword>
<dbReference type="InterPro" id="IPR000933">
    <property type="entry name" value="Glyco_hydro_29"/>
</dbReference>
<dbReference type="Pfam" id="PF01120">
    <property type="entry name" value="Alpha_L_fucos"/>
    <property type="match status" value="1"/>
</dbReference>
<accession>X1FGL7</accession>
<evidence type="ECO:0000256" key="4">
    <source>
        <dbReference type="ARBA" id="ARBA00022801"/>
    </source>
</evidence>
<gene>
    <name evidence="7" type="ORF">S03H2_11789</name>
</gene>
<dbReference type="SUPFAM" id="SSF51445">
    <property type="entry name" value="(Trans)glycosidases"/>
    <property type="match status" value="1"/>
</dbReference>
<sequence length="137" mass="16234">MKYTAEKDSISKHEVPEWYHDAKLGIFIHWGLYSVPAFAVTGMDLVESMKKGLEMHFKNNPYAEWYLNTLRIPDSPTQKYHYESYGENFSYDDFVPIFNEAIKKWNPDEWVELFKKIGAKICGFNHKALRWVPFMAE</sequence>
<keyword evidence="4" id="KW-0378">Hydrolase</keyword>
<feature type="domain" description="Glycoside hydrolase family 29 N-terminal" evidence="6">
    <location>
        <begin position="2"/>
        <end position="123"/>
    </location>
</feature>
<dbReference type="SMART" id="SM00812">
    <property type="entry name" value="Alpha_L_fucos"/>
    <property type="match status" value="1"/>
</dbReference>
<keyword evidence="5" id="KW-0326">Glycosidase</keyword>
<dbReference type="EC" id="3.2.1.51" evidence="2"/>
<dbReference type="AlphaFoldDB" id="X1FGL7"/>
<evidence type="ECO:0000256" key="3">
    <source>
        <dbReference type="ARBA" id="ARBA00022729"/>
    </source>
</evidence>
<comment type="similarity">
    <text evidence="1">Belongs to the glycosyl hydrolase 29 family.</text>
</comment>
<evidence type="ECO:0000256" key="5">
    <source>
        <dbReference type="ARBA" id="ARBA00023295"/>
    </source>
</evidence>
<name>X1FGL7_9ZZZZ</name>
<evidence type="ECO:0000256" key="2">
    <source>
        <dbReference type="ARBA" id="ARBA00012662"/>
    </source>
</evidence>
<dbReference type="GO" id="GO:0005764">
    <property type="term" value="C:lysosome"/>
    <property type="evidence" value="ECO:0007669"/>
    <property type="project" value="TreeGrafter"/>
</dbReference>
<protein>
    <recommendedName>
        <fullName evidence="2">alpha-L-fucosidase</fullName>
        <ecNumber evidence="2">3.2.1.51</ecNumber>
    </recommendedName>
</protein>
<reference evidence="7" key="1">
    <citation type="journal article" date="2014" name="Front. Microbiol.">
        <title>High frequency of phylogenetically diverse reductive dehalogenase-homologous genes in deep subseafloor sedimentary metagenomes.</title>
        <authorList>
            <person name="Kawai M."/>
            <person name="Futagami T."/>
            <person name="Toyoda A."/>
            <person name="Takaki Y."/>
            <person name="Nishi S."/>
            <person name="Hori S."/>
            <person name="Arai W."/>
            <person name="Tsubouchi T."/>
            <person name="Morono Y."/>
            <person name="Uchiyama I."/>
            <person name="Ito T."/>
            <person name="Fujiyama A."/>
            <person name="Inagaki F."/>
            <person name="Takami H."/>
        </authorList>
    </citation>
    <scope>NUCLEOTIDE SEQUENCE</scope>
    <source>
        <strain evidence="7">Expedition CK06-06</strain>
    </source>
</reference>
<evidence type="ECO:0000313" key="7">
    <source>
        <dbReference type="EMBL" id="GAH44097.1"/>
    </source>
</evidence>
<evidence type="ECO:0000259" key="6">
    <source>
        <dbReference type="Pfam" id="PF01120"/>
    </source>
</evidence>